<dbReference type="Proteomes" id="UP001066276">
    <property type="component" value="Chromosome 3_2"/>
</dbReference>
<organism evidence="2 3">
    <name type="scientific">Pleurodeles waltl</name>
    <name type="common">Iberian ribbed newt</name>
    <dbReference type="NCBI Taxonomy" id="8319"/>
    <lineage>
        <taxon>Eukaryota</taxon>
        <taxon>Metazoa</taxon>
        <taxon>Chordata</taxon>
        <taxon>Craniata</taxon>
        <taxon>Vertebrata</taxon>
        <taxon>Euteleostomi</taxon>
        <taxon>Amphibia</taxon>
        <taxon>Batrachia</taxon>
        <taxon>Caudata</taxon>
        <taxon>Salamandroidea</taxon>
        <taxon>Salamandridae</taxon>
        <taxon>Pleurodelinae</taxon>
        <taxon>Pleurodeles</taxon>
    </lineage>
</organism>
<proteinExistence type="predicted"/>
<accession>A0AAV7TWG4</accession>
<evidence type="ECO:0000313" key="2">
    <source>
        <dbReference type="EMBL" id="KAJ1180585.1"/>
    </source>
</evidence>
<feature type="region of interest" description="Disordered" evidence="1">
    <location>
        <begin position="32"/>
        <end position="67"/>
    </location>
</feature>
<dbReference type="EMBL" id="JANPWB010000006">
    <property type="protein sequence ID" value="KAJ1180585.1"/>
    <property type="molecule type" value="Genomic_DNA"/>
</dbReference>
<name>A0AAV7TWG4_PLEWA</name>
<reference evidence="2" key="1">
    <citation type="journal article" date="2022" name="bioRxiv">
        <title>Sequencing and chromosome-scale assembly of the giantPleurodeles waltlgenome.</title>
        <authorList>
            <person name="Brown T."/>
            <person name="Elewa A."/>
            <person name="Iarovenko S."/>
            <person name="Subramanian E."/>
            <person name="Araus A.J."/>
            <person name="Petzold A."/>
            <person name="Susuki M."/>
            <person name="Suzuki K.-i.T."/>
            <person name="Hayashi T."/>
            <person name="Toyoda A."/>
            <person name="Oliveira C."/>
            <person name="Osipova E."/>
            <person name="Leigh N.D."/>
            <person name="Simon A."/>
            <person name="Yun M.H."/>
        </authorList>
    </citation>
    <scope>NUCLEOTIDE SEQUENCE</scope>
    <source>
        <strain evidence="2">20211129_DDA</strain>
        <tissue evidence="2">Liver</tissue>
    </source>
</reference>
<sequence>MAQVTGEELEKLVDGVLPLYAKLYGRPEVQRLSKERPVASHRQGGADPGGLQPAEPPLQEVVTGPESLGQEDRILAVAYLDLDGSLKAAQQPQGGEYQHCCYTALMDGCWCCGVYADL</sequence>
<dbReference type="AlphaFoldDB" id="A0AAV7TWG4"/>
<evidence type="ECO:0000313" key="3">
    <source>
        <dbReference type="Proteomes" id="UP001066276"/>
    </source>
</evidence>
<protein>
    <submittedName>
        <fullName evidence="2">Uncharacterized protein</fullName>
    </submittedName>
</protein>
<comment type="caution">
    <text evidence="2">The sequence shown here is derived from an EMBL/GenBank/DDBJ whole genome shotgun (WGS) entry which is preliminary data.</text>
</comment>
<keyword evidence="3" id="KW-1185">Reference proteome</keyword>
<gene>
    <name evidence="2" type="ORF">NDU88_005806</name>
</gene>
<evidence type="ECO:0000256" key="1">
    <source>
        <dbReference type="SAM" id="MobiDB-lite"/>
    </source>
</evidence>